<sequence length="360" mass="39395">MPNSPDFDDAVLLGTLDSFPFAGVDSDLSDEERFARGVAQVLRAWLRAHQDETGSHAVFLLQASPPDELADLPRETFFALDDGETDVTSGMWFVGPPVIRGTRFETQASFDEMFPAVVSAGVGDVAAVTYRKTARGPMLRFYPHGLSDPERAMSMRLAESAVDLSKVFELVDIVHRSTLVTPSGHQGGAKLWKNREKHYPVRHVEVEIQAYLRTGLSVGLPLCRINPEQNLVAGRLDLEIEELDPTTRQVSRPAILELKVIRSFGSTGASTSNSQTEKWLSEGVDQAHAYREERSARAGALCCFDMRVNPTDEACFKKVESKASGLKVAVKSWPLYPDVKLFRAAGATTALSAGSPQATT</sequence>
<dbReference type="RefSeq" id="WP_137064552.1">
    <property type="nucleotide sequence ID" value="NZ_CP040748.1"/>
</dbReference>
<dbReference type="AlphaFoldDB" id="A0A4U2YRR3"/>
<keyword evidence="2" id="KW-1185">Reference proteome</keyword>
<gene>
    <name evidence="1" type="ORF">FC770_02645</name>
</gene>
<dbReference type="EMBL" id="SZPY01000001">
    <property type="protein sequence ID" value="TKI64088.1"/>
    <property type="molecule type" value="Genomic_DNA"/>
</dbReference>
<dbReference type="Proteomes" id="UP000307808">
    <property type="component" value="Unassembled WGS sequence"/>
</dbReference>
<accession>A0A4U2YRR3</accession>
<dbReference type="OrthoDB" id="9255556at2"/>
<organism evidence="1 2">
    <name type="scientific">Nocardioides jishulii</name>
    <dbReference type="NCBI Taxonomy" id="2575440"/>
    <lineage>
        <taxon>Bacteria</taxon>
        <taxon>Bacillati</taxon>
        <taxon>Actinomycetota</taxon>
        <taxon>Actinomycetes</taxon>
        <taxon>Propionibacteriales</taxon>
        <taxon>Nocardioidaceae</taxon>
        <taxon>Nocardioides</taxon>
    </lineage>
</organism>
<comment type="caution">
    <text evidence="1">The sequence shown here is derived from an EMBL/GenBank/DDBJ whole genome shotgun (WGS) entry which is preliminary data.</text>
</comment>
<proteinExistence type="predicted"/>
<evidence type="ECO:0000313" key="2">
    <source>
        <dbReference type="Proteomes" id="UP000307808"/>
    </source>
</evidence>
<evidence type="ECO:0000313" key="1">
    <source>
        <dbReference type="EMBL" id="TKI64088.1"/>
    </source>
</evidence>
<protein>
    <submittedName>
        <fullName evidence="1">Uncharacterized protein</fullName>
    </submittedName>
</protein>
<name>A0A4U2YRR3_9ACTN</name>
<reference evidence="1 2" key="1">
    <citation type="submission" date="2019-04" db="EMBL/GenBank/DDBJ databases">
        <authorList>
            <person name="Dong K."/>
        </authorList>
    </citation>
    <scope>NUCLEOTIDE SEQUENCE [LARGE SCALE GENOMIC DNA]</scope>
    <source>
        <strain evidence="2">dk3543</strain>
    </source>
</reference>